<dbReference type="AlphaFoldDB" id="A0A0E9MNH8"/>
<evidence type="ECO:0000256" key="2">
    <source>
        <dbReference type="ARBA" id="ARBA00022475"/>
    </source>
</evidence>
<evidence type="ECO:0000313" key="13">
    <source>
        <dbReference type="Proteomes" id="UP000033202"/>
    </source>
</evidence>
<evidence type="ECO:0000313" key="12">
    <source>
        <dbReference type="EMBL" id="GAO39053.1"/>
    </source>
</evidence>
<dbReference type="GO" id="GO:0005524">
    <property type="term" value="F:ATP binding"/>
    <property type="evidence" value="ECO:0007669"/>
    <property type="project" value="UniProtKB-KW"/>
</dbReference>
<dbReference type="STRING" id="1219043.SCH01S_25_00330"/>
<dbReference type="InterPro" id="IPR050445">
    <property type="entry name" value="Bact_polysacc_biosynth/exp"/>
</dbReference>
<evidence type="ECO:0000256" key="3">
    <source>
        <dbReference type="ARBA" id="ARBA00022692"/>
    </source>
</evidence>
<keyword evidence="2" id="KW-1003">Cell membrane</keyword>
<dbReference type="OrthoDB" id="230260at2"/>
<dbReference type="Proteomes" id="UP000033202">
    <property type="component" value="Unassembled WGS sequence"/>
</dbReference>
<feature type="coiled-coil region" evidence="8">
    <location>
        <begin position="224"/>
        <end position="251"/>
    </location>
</feature>
<dbReference type="InterPro" id="IPR003856">
    <property type="entry name" value="LPS_length_determ_N"/>
</dbReference>
<keyword evidence="4" id="KW-0547">Nucleotide-binding</keyword>
<evidence type="ECO:0000256" key="5">
    <source>
        <dbReference type="ARBA" id="ARBA00022840"/>
    </source>
</evidence>
<reference evidence="12 13" key="1">
    <citation type="submission" date="2015-04" db="EMBL/GenBank/DDBJ databases">
        <title>Whole genome shotgun sequence of Sphingomonas changbaiensis NBRC 104936.</title>
        <authorList>
            <person name="Katano-Makiyama Y."/>
            <person name="Hosoyama A."/>
            <person name="Hashimoto M."/>
            <person name="Noguchi M."/>
            <person name="Tsuchikane K."/>
            <person name="Ohji S."/>
            <person name="Yamazoe A."/>
            <person name="Ichikawa N."/>
            <person name="Kimura A."/>
            <person name="Fujita N."/>
        </authorList>
    </citation>
    <scope>NUCLEOTIDE SEQUENCE [LARGE SCALE GENOMIC DNA]</scope>
    <source>
        <strain evidence="12 13">NBRC 104936</strain>
    </source>
</reference>
<keyword evidence="13" id="KW-1185">Reference proteome</keyword>
<evidence type="ECO:0000256" key="8">
    <source>
        <dbReference type="SAM" id="Coils"/>
    </source>
</evidence>
<dbReference type="Gene3D" id="3.40.50.300">
    <property type="entry name" value="P-loop containing nucleotide triphosphate hydrolases"/>
    <property type="match status" value="1"/>
</dbReference>
<dbReference type="InterPro" id="IPR032807">
    <property type="entry name" value="GNVR"/>
</dbReference>
<name>A0A0E9MNH8_9SPHN</name>
<evidence type="ECO:0000256" key="6">
    <source>
        <dbReference type="ARBA" id="ARBA00022989"/>
    </source>
</evidence>
<organism evidence="12 13">
    <name type="scientific">Sphingomonas changbaiensis NBRC 104936</name>
    <dbReference type="NCBI Taxonomy" id="1219043"/>
    <lineage>
        <taxon>Bacteria</taxon>
        <taxon>Pseudomonadati</taxon>
        <taxon>Pseudomonadota</taxon>
        <taxon>Alphaproteobacteria</taxon>
        <taxon>Sphingomonadales</taxon>
        <taxon>Sphingomonadaceae</taxon>
        <taxon>Sphingomonas</taxon>
    </lineage>
</organism>
<comment type="subcellular location">
    <subcellularLocation>
        <location evidence="1">Cell membrane</location>
        <topology evidence="1">Multi-pass membrane protein</topology>
    </subcellularLocation>
</comment>
<dbReference type="InterPro" id="IPR027417">
    <property type="entry name" value="P-loop_NTPase"/>
</dbReference>
<evidence type="ECO:0000256" key="7">
    <source>
        <dbReference type="ARBA" id="ARBA00023136"/>
    </source>
</evidence>
<dbReference type="InterPro" id="IPR005702">
    <property type="entry name" value="Wzc-like_C"/>
</dbReference>
<keyword evidence="8" id="KW-0175">Coiled coil</keyword>
<accession>A0A0E9MNH8</accession>
<dbReference type="PANTHER" id="PTHR32309">
    <property type="entry name" value="TYROSINE-PROTEIN KINASE"/>
    <property type="match status" value="1"/>
</dbReference>
<dbReference type="Pfam" id="PF02706">
    <property type="entry name" value="Wzz"/>
    <property type="match status" value="1"/>
</dbReference>
<sequence>MNDLSIGRDVGSAARIAAVQPFRPDAPAKDAGGDRIPLLTRYLRIILRWRWVILGIIAATLVVGLVATLLMTPYYRATVRVEIARESNKVVNIQGVSPESSPVDLEFFQTQYGLLKSRSLAEKVARQLNLADNRQFFTMFGEERAYEQANNSRDSRVVRPTRLRKAGEILLEHVDIAPIRGSSLVDVDFTSPDPVLSQQIANAWAENFIRVNLERRFDASSYARRFLEQRLEQLRTKLEESERNLVAYAGRQRIINLPAQGGATGSASAERSLVADDLASLNLELAKATADRVRAQSQLTRTQNGGATDQGLENLAISGIRQKRAELAGEYSRMLSQFKPDYPPAVAIASQIRDLDRSIAREESRVGQTLRTNYEASVARESALQDQVAKLEGKLLDLKRRSIQYNIYQRDVDTNRQLYDGLLQRYKEIGVAAGVGTNNIAIVDRAEVPERPASPRLVLNLAVALLAGLAMAGGTAFALEHIDETITNPGDVADELDLPLLGTIPRLAGGEDPMQTLQDRKSALVDAYLAVQTYLELSTEHGVPASLSVASTRPAEGKSTTAYAVALLLARGHKRVLLIDGDMRSPSVHSIIGIRNTAGLSNYLAGSDDYRPNIHATANDGLFAMSAGPTPPNAAELLGGGRLQSLLDVLSKEFDHVVIDSPPVMGLADALLIASRVDGTVFAVESHGIRAGLVRVAIDRLRGAHARLLGVVLTKFEANRAHFGYGYDYGYGYGRERPEALAE</sequence>
<dbReference type="CDD" id="cd05387">
    <property type="entry name" value="BY-kinase"/>
    <property type="match status" value="1"/>
</dbReference>
<dbReference type="Pfam" id="PF10609">
    <property type="entry name" value="ParA"/>
    <property type="match status" value="1"/>
</dbReference>
<dbReference type="RefSeq" id="WP_084689416.1">
    <property type="nucleotide sequence ID" value="NZ_BBWU01000025.1"/>
</dbReference>
<proteinExistence type="predicted"/>
<protein>
    <submittedName>
        <fullName evidence="12">Putative exopolysaccharide biosynthesis protein</fullName>
    </submittedName>
</protein>
<evidence type="ECO:0000259" key="10">
    <source>
        <dbReference type="Pfam" id="PF02706"/>
    </source>
</evidence>
<feature type="transmembrane region" description="Helical" evidence="9">
    <location>
        <begin position="51"/>
        <end position="75"/>
    </location>
</feature>
<dbReference type="NCBIfam" id="TIGR01007">
    <property type="entry name" value="eps_fam"/>
    <property type="match status" value="1"/>
</dbReference>
<dbReference type="GO" id="GO:0005886">
    <property type="term" value="C:plasma membrane"/>
    <property type="evidence" value="ECO:0007669"/>
    <property type="project" value="UniProtKB-SubCell"/>
</dbReference>
<dbReference type="GO" id="GO:0004713">
    <property type="term" value="F:protein tyrosine kinase activity"/>
    <property type="evidence" value="ECO:0007669"/>
    <property type="project" value="TreeGrafter"/>
</dbReference>
<evidence type="ECO:0000256" key="1">
    <source>
        <dbReference type="ARBA" id="ARBA00004651"/>
    </source>
</evidence>
<dbReference type="InterPro" id="IPR033756">
    <property type="entry name" value="YlxH/NBP35"/>
</dbReference>
<keyword evidence="5" id="KW-0067">ATP-binding</keyword>
<evidence type="ECO:0000259" key="11">
    <source>
        <dbReference type="Pfam" id="PF13807"/>
    </source>
</evidence>
<feature type="domain" description="Polysaccharide chain length determinant N-terminal" evidence="10">
    <location>
        <begin position="39"/>
        <end position="128"/>
    </location>
</feature>
<keyword evidence="7 9" id="KW-0472">Membrane</keyword>
<dbReference type="PANTHER" id="PTHR32309:SF13">
    <property type="entry name" value="FERRIC ENTEROBACTIN TRANSPORT PROTEIN FEPE"/>
    <property type="match status" value="1"/>
</dbReference>
<feature type="domain" description="Tyrosine-protein kinase G-rich" evidence="11">
    <location>
        <begin position="409"/>
        <end position="478"/>
    </location>
</feature>
<comment type="caution">
    <text evidence="12">The sequence shown here is derived from an EMBL/GenBank/DDBJ whole genome shotgun (WGS) entry which is preliminary data.</text>
</comment>
<evidence type="ECO:0000256" key="4">
    <source>
        <dbReference type="ARBA" id="ARBA00022741"/>
    </source>
</evidence>
<dbReference type="EMBL" id="BBWU01000025">
    <property type="protein sequence ID" value="GAO39053.1"/>
    <property type="molecule type" value="Genomic_DNA"/>
</dbReference>
<dbReference type="Pfam" id="PF13807">
    <property type="entry name" value="GNVR"/>
    <property type="match status" value="1"/>
</dbReference>
<dbReference type="SUPFAM" id="SSF52540">
    <property type="entry name" value="P-loop containing nucleoside triphosphate hydrolases"/>
    <property type="match status" value="1"/>
</dbReference>
<gene>
    <name evidence="12" type="ORF">SCH01S_25_00330</name>
</gene>
<evidence type="ECO:0000256" key="9">
    <source>
        <dbReference type="SAM" id="Phobius"/>
    </source>
</evidence>
<keyword evidence="3 9" id="KW-0812">Transmembrane</keyword>
<keyword evidence="6 9" id="KW-1133">Transmembrane helix</keyword>